<dbReference type="Pfam" id="PF04818">
    <property type="entry name" value="CID"/>
    <property type="match status" value="1"/>
</dbReference>
<dbReference type="KEGG" id="csem:103378217"/>
<dbReference type="Ensembl" id="ENSCSET00000020308.1">
    <property type="protein sequence ID" value="ENSCSEP00000020061.1"/>
    <property type="gene ID" value="ENSCSEG00000012808.1"/>
</dbReference>
<dbReference type="InterPro" id="IPR006569">
    <property type="entry name" value="CID_dom"/>
</dbReference>
<dbReference type="InterPro" id="IPR008942">
    <property type="entry name" value="ENTH_VHS"/>
</dbReference>
<evidence type="ECO:0000313" key="6">
    <source>
        <dbReference type="Ensembl" id="ENSCSEP00000020061.1"/>
    </source>
</evidence>
<dbReference type="PANTHER" id="PTHR23140:SF3">
    <property type="entry name" value="SR-RELATED AND CTD-ASSOCIATED FACTOR 4"/>
    <property type="match status" value="1"/>
</dbReference>
<dbReference type="SUPFAM" id="SSF48464">
    <property type="entry name" value="ENTH/VHS domain"/>
    <property type="match status" value="1"/>
</dbReference>
<dbReference type="GO" id="GO:1990269">
    <property type="term" value="F:RNA polymerase II C-terminal domain phosphoserine binding"/>
    <property type="evidence" value="ECO:0007669"/>
    <property type="project" value="TreeGrafter"/>
</dbReference>
<keyword evidence="1 2" id="KW-0694">RNA-binding</keyword>
<reference evidence="6 7" key="1">
    <citation type="journal article" date="2014" name="Nat. Genet.">
        <title>Whole-genome sequence of a flatfish provides insights into ZW sex chromosome evolution and adaptation to a benthic lifestyle.</title>
        <authorList>
            <person name="Chen S."/>
            <person name="Zhang G."/>
            <person name="Shao C."/>
            <person name="Huang Q."/>
            <person name="Liu G."/>
            <person name="Zhang P."/>
            <person name="Song W."/>
            <person name="An N."/>
            <person name="Chalopin D."/>
            <person name="Volff J.N."/>
            <person name="Hong Y."/>
            <person name="Li Q."/>
            <person name="Sha Z."/>
            <person name="Zhou H."/>
            <person name="Xie M."/>
            <person name="Yu Q."/>
            <person name="Liu Y."/>
            <person name="Xiang H."/>
            <person name="Wang N."/>
            <person name="Wu K."/>
            <person name="Yang C."/>
            <person name="Zhou Q."/>
            <person name="Liao X."/>
            <person name="Yang L."/>
            <person name="Hu Q."/>
            <person name="Zhang J."/>
            <person name="Meng L."/>
            <person name="Jin L."/>
            <person name="Tian Y."/>
            <person name="Lian J."/>
            <person name="Yang J."/>
            <person name="Miao G."/>
            <person name="Liu S."/>
            <person name="Liang Z."/>
            <person name="Yan F."/>
            <person name="Li Y."/>
            <person name="Sun B."/>
            <person name="Zhang H."/>
            <person name="Zhang J."/>
            <person name="Zhu Y."/>
            <person name="Du M."/>
            <person name="Zhao Y."/>
            <person name="Schartl M."/>
            <person name="Tang Q."/>
            <person name="Wang J."/>
        </authorList>
    </citation>
    <scope>NUCLEOTIDE SEQUENCE</scope>
</reference>
<dbReference type="OMA" id="GIVQTCI"/>
<dbReference type="GeneID" id="103378217"/>
<feature type="region of interest" description="Disordered" evidence="3">
    <location>
        <begin position="702"/>
        <end position="751"/>
    </location>
</feature>
<dbReference type="InterPro" id="IPR035979">
    <property type="entry name" value="RBD_domain_sf"/>
</dbReference>
<dbReference type="Pfam" id="PF00076">
    <property type="entry name" value="RRM_1"/>
    <property type="match status" value="1"/>
</dbReference>
<organism evidence="6 7">
    <name type="scientific">Cynoglossus semilaevis</name>
    <name type="common">Tongue sole</name>
    <dbReference type="NCBI Taxonomy" id="244447"/>
    <lineage>
        <taxon>Eukaryota</taxon>
        <taxon>Metazoa</taxon>
        <taxon>Chordata</taxon>
        <taxon>Craniata</taxon>
        <taxon>Vertebrata</taxon>
        <taxon>Euteleostomi</taxon>
        <taxon>Actinopterygii</taxon>
        <taxon>Neopterygii</taxon>
        <taxon>Teleostei</taxon>
        <taxon>Neoteleostei</taxon>
        <taxon>Acanthomorphata</taxon>
        <taxon>Carangaria</taxon>
        <taxon>Pleuronectiformes</taxon>
        <taxon>Pleuronectoidei</taxon>
        <taxon>Cynoglossidae</taxon>
        <taxon>Cynoglossinae</taxon>
        <taxon>Cynoglossus</taxon>
    </lineage>
</organism>
<dbReference type="PANTHER" id="PTHR23140">
    <property type="entry name" value="RNA PROCESSING PROTEIN LD23810P"/>
    <property type="match status" value="1"/>
</dbReference>
<feature type="compositionally biased region" description="Pro residues" evidence="3">
    <location>
        <begin position="713"/>
        <end position="728"/>
    </location>
</feature>
<feature type="region of interest" description="Disordered" evidence="3">
    <location>
        <begin position="315"/>
        <end position="408"/>
    </location>
</feature>
<evidence type="ECO:0000256" key="2">
    <source>
        <dbReference type="PROSITE-ProRule" id="PRU00176"/>
    </source>
</evidence>
<accession>A0A3P8W392</accession>
<dbReference type="AlphaFoldDB" id="A0A3P8W392"/>
<dbReference type="RefSeq" id="XP_008307559.1">
    <property type="nucleotide sequence ID" value="XM_008309337.2"/>
</dbReference>
<feature type="compositionally biased region" description="Pro residues" evidence="3">
    <location>
        <begin position="741"/>
        <end position="751"/>
    </location>
</feature>
<proteinExistence type="predicted"/>
<dbReference type="Proteomes" id="UP000265120">
    <property type="component" value="Chromosome 4"/>
</dbReference>
<dbReference type="Gene3D" id="3.30.70.330">
    <property type="match status" value="1"/>
</dbReference>
<evidence type="ECO:0000256" key="3">
    <source>
        <dbReference type="SAM" id="MobiDB-lite"/>
    </source>
</evidence>
<dbReference type="SMART" id="SM00360">
    <property type="entry name" value="RRM"/>
    <property type="match status" value="1"/>
</dbReference>
<evidence type="ECO:0000259" key="4">
    <source>
        <dbReference type="PROSITE" id="PS50102"/>
    </source>
</evidence>
<dbReference type="Gene3D" id="1.25.40.90">
    <property type="match status" value="1"/>
</dbReference>
<evidence type="ECO:0000259" key="5">
    <source>
        <dbReference type="PROSITE" id="PS51391"/>
    </source>
</evidence>
<sequence length="751" mass="84465">MEAVNAFNMELFSMIDLKPPISRAKMMSVTKSAIKAIKFYKHVVQIVEKFIKKCKPELKVPGLYVVDSIVRQSRHQFGVDKDVFGPRFLKNFTDTFQNLYSCPDDDKSKIVRVLNLWQKNGVFEMDILQPLMDMSHDAVAPSPALKVPIEPQPEVQPTVTSATHLPATQQLATHDALAAVAQLISSSQGQELQRLLQNLQQADKNLSTIISDNLPTAPQLSTPQLNSHNNAGMENKGSFAEKLLDRFDYDDEPEDVRSHELTGHTQWTTENTINNFNGQMPNTGHVFPHMMAPIDGFQVSGAAMGHMEHVRISDGHRFRDDGSNSQGNSREGSTHEGRHRGYGRRTQSRSRSRSPRRRSSRSSSHSRRLRQRRSRSRSRDRRRRSTSEDQNERQKDRERRQKGLPSLKKETLNVCSTTLWVGQLDKKTQQSDVMSLFEEFGQIVSINMIPPRGCAYIVMVHRQDAYTALKRLSRGSYKVHQKPVKVAWALNKGIKAAHKKLWDVDEGVTCIPWSKVKVEELESYREGGILDMETLNPEWNISQDINKQPIENGELESVPADGMIPTQIQVPAVEQVEPIRSPAFSSPIMMSPTAVPAGGAVFNPTDPATLTTATGFKSQEEPISETTRDKNHPPHSRIDTRLPSSPIAPPISLPGPPMMPGPRPNMPPMPRPHGIPNPHLPPFFSPQNRPHMPPRVLPGGPMFAADRFRMPPAFSPPGPPFQRFPPMRPEQRFFQNASPGFGPPFPSGRWR</sequence>
<dbReference type="InterPro" id="IPR051485">
    <property type="entry name" value="SR-CTD_assoc_factor"/>
</dbReference>
<dbReference type="InterPro" id="IPR000504">
    <property type="entry name" value="RRM_dom"/>
</dbReference>
<reference evidence="6" key="3">
    <citation type="submission" date="2025-09" db="UniProtKB">
        <authorList>
            <consortium name="Ensembl"/>
        </authorList>
    </citation>
    <scope>IDENTIFICATION</scope>
</reference>
<name>A0A3P8W392_CYNSE</name>
<dbReference type="InParanoid" id="A0A3P8W392"/>
<protein>
    <submittedName>
        <fullName evidence="6">SR-related CTD associated factor 4</fullName>
    </submittedName>
</protein>
<dbReference type="PROSITE" id="PS50102">
    <property type="entry name" value="RRM"/>
    <property type="match status" value="1"/>
</dbReference>
<feature type="compositionally biased region" description="Basic and acidic residues" evidence="3">
    <location>
        <begin position="385"/>
        <end position="408"/>
    </location>
</feature>
<dbReference type="SUPFAM" id="SSF54928">
    <property type="entry name" value="RNA-binding domain, RBD"/>
    <property type="match status" value="1"/>
</dbReference>
<dbReference type="SMART" id="SM00582">
    <property type="entry name" value="RPR"/>
    <property type="match status" value="1"/>
</dbReference>
<dbReference type="GeneTree" id="ENSGT00530000063946"/>
<feature type="domain" description="CID" evidence="5">
    <location>
        <begin position="1"/>
        <end position="139"/>
    </location>
</feature>
<reference evidence="6" key="2">
    <citation type="submission" date="2025-08" db="UniProtKB">
        <authorList>
            <consortium name="Ensembl"/>
        </authorList>
    </citation>
    <scope>IDENTIFICATION</scope>
</reference>
<dbReference type="OrthoDB" id="79367at2759"/>
<dbReference type="GO" id="GO:0005634">
    <property type="term" value="C:nucleus"/>
    <property type="evidence" value="ECO:0007669"/>
    <property type="project" value="TreeGrafter"/>
</dbReference>
<feature type="region of interest" description="Disordered" evidence="3">
    <location>
        <begin position="611"/>
        <end position="663"/>
    </location>
</feature>
<dbReference type="InterPro" id="IPR012677">
    <property type="entry name" value="Nucleotide-bd_a/b_plait_sf"/>
</dbReference>
<dbReference type="STRING" id="244447.ENSCSEP00000020061"/>
<dbReference type="PROSITE" id="PS51391">
    <property type="entry name" value="CID"/>
    <property type="match status" value="1"/>
</dbReference>
<dbReference type="FunFam" id="1.25.40.90:FF:000004">
    <property type="entry name" value="splicing factor, arginine/serine-rich 15"/>
    <property type="match status" value="1"/>
</dbReference>
<feature type="compositionally biased region" description="Pro residues" evidence="3">
    <location>
        <begin position="646"/>
        <end position="663"/>
    </location>
</feature>
<dbReference type="GO" id="GO:0003723">
    <property type="term" value="F:RNA binding"/>
    <property type="evidence" value="ECO:0007669"/>
    <property type="project" value="UniProtKB-UniRule"/>
</dbReference>
<evidence type="ECO:0000313" key="7">
    <source>
        <dbReference type="Proteomes" id="UP000265120"/>
    </source>
</evidence>
<dbReference type="GO" id="GO:2000805">
    <property type="term" value="P:negative regulation of termination of RNA polymerase II transcription, poly(A)-coupled"/>
    <property type="evidence" value="ECO:0007669"/>
    <property type="project" value="TreeGrafter"/>
</dbReference>
<keyword evidence="7" id="KW-1185">Reference proteome</keyword>
<evidence type="ECO:0000256" key="1">
    <source>
        <dbReference type="ARBA" id="ARBA00022884"/>
    </source>
</evidence>
<feature type="domain" description="RRM" evidence="4">
    <location>
        <begin position="417"/>
        <end position="491"/>
    </location>
</feature>
<feature type="compositionally biased region" description="Basic and acidic residues" evidence="3">
    <location>
        <begin position="626"/>
        <end position="640"/>
    </location>
</feature>
<feature type="compositionally biased region" description="Basic residues" evidence="3">
    <location>
        <begin position="337"/>
        <end position="384"/>
    </location>
</feature>